<keyword evidence="3" id="KW-1185">Reference proteome</keyword>
<proteinExistence type="predicted"/>
<dbReference type="EMBL" id="JAMXQV010000009">
    <property type="protein sequence ID" value="MCR6485041.1"/>
    <property type="molecule type" value="Genomic_DNA"/>
</dbReference>
<reference evidence="2" key="1">
    <citation type="submission" date="2022-06" db="EMBL/GenBank/DDBJ databases">
        <title>Amycolatopsis iheyaensis sp. nov., a new species of the genus Amycolatopsis isolated from soil in Iheya island, Japan.</title>
        <authorList>
            <person name="Ngamcharungchit C."/>
            <person name="Kanto H."/>
            <person name="Take A."/>
            <person name="Intra B."/>
            <person name="Matsumoto A."/>
            <person name="Panbangred W."/>
            <person name="Inahashi Y."/>
        </authorList>
    </citation>
    <scope>NUCLEOTIDE SEQUENCE</scope>
    <source>
        <strain evidence="2">OK19-0408</strain>
    </source>
</reference>
<evidence type="ECO:0000256" key="1">
    <source>
        <dbReference type="SAM" id="MobiDB-lite"/>
    </source>
</evidence>
<gene>
    <name evidence="2" type="ORF">M8542_19625</name>
</gene>
<sequence length="322" mass="34406">MGSIGADTCRVLQARVQVRLAALEGVAPAAQDHGRDVVGDDVPEHRVRAPVLPVLPVVGGRAAEREVRDRQDAEAADVPGQRGDELGDLGRGAGLGHRVQLADGDVREEQRGQQRVGHAAGRHHLAVDVVGRHDRHDRLERRTRADAAGQQQLVDPRVRLADHADGPGGVRQFRGPLDDALAVGRLPRLFERPRPARQAGAADVDGDVDVAALDEVGVHAHPGVAARGVRLAQVLAVRGERQDDGERAAGRLPGRRIRRRVDVRLQHDAVVHGDADIVGDADAVARRRRRGSGGEARRGADREREQGGGAGAARHPGLLEQN</sequence>
<feature type="region of interest" description="Disordered" evidence="1">
    <location>
        <begin position="62"/>
        <end position="94"/>
    </location>
</feature>
<comment type="caution">
    <text evidence="2">The sequence shown here is derived from an EMBL/GenBank/DDBJ whole genome shotgun (WGS) entry which is preliminary data.</text>
</comment>
<feature type="compositionally biased region" description="Basic and acidic residues" evidence="1">
    <location>
        <begin position="62"/>
        <end position="73"/>
    </location>
</feature>
<evidence type="ECO:0000313" key="2">
    <source>
        <dbReference type="EMBL" id="MCR6485041.1"/>
    </source>
</evidence>
<feature type="region of interest" description="Disordered" evidence="1">
    <location>
        <begin position="284"/>
        <end position="322"/>
    </location>
</feature>
<organism evidence="2 3">
    <name type="scientific">Amycolatopsis iheyensis</name>
    <dbReference type="NCBI Taxonomy" id="2945988"/>
    <lineage>
        <taxon>Bacteria</taxon>
        <taxon>Bacillati</taxon>
        <taxon>Actinomycetota</taxon>
        <taxon>Actinomycetes</taxon>
        <taxon>Pseudonocardiales</taxon>
        <taxon>Pseudonocardiaceae</taxon>
        <taxon>Amycolatopsis</taxon>
    </lineage>
</organism>
<protein>
    <submittedName>
        <fullName evidence="2">Uncharacterized protein</fullName>
    </submittedName>
</protein>
<evidence type="ECO:0000313" key="3">
    <source>
        <dbReference type="Proteomes" id="UP001144096"/>
    </source>
</evidence>
<accession>A0A9X2NA89</accession>
<dbReference type="AlphaFoldDB" id="A0A9X2NA89"/>
<name>A0A9X2NA89_9PSEU</name>
<feature type="compositionally biased region" description="Basic and acidic residues" evidence="1">
    <location>
        <begin position="295"/>
        <end position="306"/>
    </location>
</feature>
<dbReference type="Proteomes" id="UP001144096">
    <property type="component" value="Unassembled WGS sequence"/>
</dbReference>